<keyword evidence="3" id="KW-0418">Kinase</keyword>
<dbReference type="EMBL" id="PKPP01004953">
    <property type="protein sequence ID" value="PWA62061.1"/>
    <property type="molecule type" value="Genomic_DNA"/>
</dbReference>
<dbReference type="PANTHER" id="PTHR46821">
    <property type="entry name" value="OS07G0586332 PROTEIN"/>
    <property type="match status" value="1"/>
</dbReference>
<feature type="region of interest" description="Disordered" evidence="1">
    <location>
        <begin position="104"/>
        <end position="128"/>
    </location>
</feature>
<gene>
    <name evidence="3" type="ORF">CTI12_AA367310</name>
</gene>
<dbReference type="Gene3D" id="1.10.510.10">
    <property type="entry name" value="Transferase(Phosphotransferase) domain 1"/>
    <property type="match status" value="1"/>
</dbReference>
<dbReference type="GO" id="GO:0004672">
    <property type="term" value="F:protein kinase activity"/>
    <property type="evidence" value="ECO:0007669"/>
    <property type="project" value="InterPro"/>
</dbReference>
<evidence type="ECO:0000259" key="2">
    <source>
        <dbReference type="Pfam" id="PF00069"/>
    </source>
</evidence>
<feature type="compositionally biased region" description="Pro residues" evidence="1">
    <location>
        <begin position="386"/>
        <end position="396"/>
    </location>
</feature>
<proteinExistence type="predicted"/>
<keyword evidence="3" id="KW-0675">Receptor</keyword>
<dbReference type="GO" id="GO:0005524">
    <property type="term" value="F:ATP binding"/>
    <property type="evidence" value="ECO:0007669"/>
    <property type="project" value="InterPro"/>
</dbReference>
<dbReference type="OrthoDB" id="626167at2759"/>
<evidence type="ECO:0000313" key="3">
    <source>
        <dbReference type="EMBL" id="PWA62061.1"/>
    </source>
</evidence>
<name>A0A2U1MLB6_ARTAN</name>
<protein>
    <submittedName>
        <fullName evidence="3">Receptor-like serine/threonine-protein kinase</fullName>
    </submittedName>
</protein>
<dbReference type="STRING" id="35608.A0A2U1MLB6"/>
<organism evidence="3 4">
    <name type="scientific">Artemisia annua</name>
    <name type="common">Sweet wormwood</name>
    <dbReference type="NCBI Taxonomy" id="35608"/>
    <lineage>
        <taxon>Eukaryota</taxon>
        <taxon>Viridiplantae</taxon>
        <taxon>Streptophyta</taxon>
        <taxon>Embryophyta</taxon>
        <taxon>Tracheophyta</taxon>
        <taxon>Spermatophyta</taxon>
        <taxon>Magnoliopsida</taxon>
        <taxon>eudicotyledons</taxon>
        <taxon>Gunneridae</taxon>
        <taxon>Pentapetalae</taxon>
        <taxon>asterids</taxon>
        <taxon>campanulids</taxon>
        <taxon>Asterales</taxon>
        <taxon>Asteraceae</taxon>
        <taxon>Asteroideae</taxon>
        <taxon>Anthemideae</taxon>
        <taxon>Artemisiinae</taxon>
        <taxon>Artemisia</taxon>
    </lineage>
</organism>
<evidence type="ECO:0000313" key="4">
    <source>
        <dbReference type="Proteomes" id="UP000245207"/>
    </source>
</evidence>
<dbReference type="InterPro" id="IPR044576">
    <property type="entry name" value="At4g25390-like"/>
</dbReference>
<feature type="compositionally biased region" description="Polar residues" evidence="1">
    <location>
        <begin position="157"/>
        <end position="166"/>
    </location>
</feature>
<sequence>MDAGSLQGEREFQNELLFAGKVDSDKVLSVIGFSSDKKRRRMVLVYELMVNGSKIEEGKKIVVEDNGSVFEETESLGTTTVCEEFSGVPDQSPESFVTAPVAGTSPEMETGVHSPRMGAGDQDNGMSESGRVKDYVMEWIGSEIKKERPKSEWITAGASSSAVQTGKSEKKKSKKRLDWWMSLDEEKNVKKPKRRPAREWWKEEYYDEMYVDNRKKKRSRSRGSRGSVDWWLDGFSGELWRARHNSHDSVSGDIPKSSGMSSTPSMRGTVCYVAPEYSCGGDLSEKCDVYSFGVLLLVVIAGRRPLQVSGSPMSEFQRANLLSWTRHLARSGKLIDLVDQSIQDLDKEQALVCITVALLCLQKNPALRPSMKEIVAMLSGDLEPPPLPVEYSPSPPSRFRSHRKARLVS</sequence>
<dbReference type="Proteomes" id="UP000245207">
    <property type="component" value="Unassembled WGS sequence"/>
</dbReference>
<keyword evidence="4" id="KW-1185">Reference proteome</keyword>
<comment type="caution">
    <text evidence="3">The sequence shown here is derived from an EMBL/GenBank/DDBJ whole genome shotgun (WGS) entry which is preliminary data.</text>
</comment>
<dbReference type="InterPro" id="IPR011009">
    <property type="entry name" value="Kinase-like_dom_sf"/>
</dbReference>
<feature type="region of interest" description="Disordered" evidence="1">
    <location>
        <begin position="386"/>
        <end position="409"/>
    </location>
</feature>
<dbReference type="InterPro" id="IPR000719">
    <property type="entry name" value="Prot_kinase_dom"/>
</dbReference>
<accession>A0A2U1MLB6</accession>
<dbReference type="Pfam" id="PF00069">
    <property type="entry name" value="Pkinase"/>
    <property type="match status" value="1"/>
</dbReference>
<dbReference type="AlphaFoldDB" id="A0A2U1MLB6"/>
<evidence type="ECO:0000256" key="1">
    <source>
        <dbReference type="SAM" id="MobiDB-lite"/>
    </source>
</evidence>
<dbReference type="SUPFAM" id="SSF56112">
    <property type="entry name" value="Protein kinase-like (PK-like)"/>
    <property type="match status" value="1"/>
</dbReference>
<dbReference type="PANTHER" id="PTHR46821:SF7">
    <property type="entry name" value="PROTEIN KINASE SUPERFAMILY PROTEIN"/>
    <property type="match status" value="1"/>
</dbReference>
<reference evidence="3 4" key="1">
    <citation type="journal article" date="2018" name="Mol. Plant">
        <title>The genome of Artemisia annua provides insight into the evolution of Asteraceae family and artemisinin biosynthesis.</title>
        <authorList>
            <person name="Shen Q."/>
            <person name="Zhang L."/>
            <person name="Liao Z."/>
            <person name="Wang S."/>
            <person name="Yan T."/>
            <person name="Shi P."/>
            <person name="Liu M."/>
            <person name="Fu X."/>
            <person name="Pan Q."/>
            <person name="Wang Y."/>
            <person name="Lv Z."/>
            <person name="Lu X."/>
            <person name="Zhang F."/>
            <person name="Jiang W."/>
            <person name="Ma Y."/>
            <person name="Chen M."/>
            <person name="Hao X."/>
            <person name="Li L."/>
            <person name="Tang Y."/>
            <person name="Lv G."/>
            <person name="Zhou Y."/>
            <person name="Sun X."/>
            <person name="Brodelius P.E."/>
            <person name="Rose J.K.C."/>
            <person name="Tang K."/>
        </authorList>
    </citation>
    <scope>NUCLEOTIDE SEQUENCE [LARGE SCALE GENOMIC DNA]</scope>
    <source>
        <strain evidence="4">cv. Huhao1</strain>
        <tissue evidence="3">Leaf</tissue>
    </source>
</reference>
<feature type="region of interest" description="Disordered" evidence="1">
    <location>
        <begin position="156"/>
        <end position="175"/>
    </location>
</feature>
<keyword evidence="3" id="KW-0808">Transferase</keyword>
<feature type="domain" description="Protein kinase" evidence="2">
    <location>
        <begin position="262"/>
        <end position="376"/>
    </location>
</feature>
<feature type="compositionally biased region" description="Basic residues" evidence="1">
    <location>
        <begin position="399"/>
        <end position="409"/>
    </location>
</feature>